<dbReference type="SUPFAM" id="SSF53448">
    <property type="entry name" value="Nucleotide-diphospho-sugar transferases"/>
    <property type="match status" value="1"/>
</dbReference>
<gene>
    <name evidence="2" type="ORF">GBAR_LOCUS11422</name>
</gene>
<dbReference type="InterPro" id="IPR029044">
    <property type="entry name" value="Nucleotide-diphossugar_trans"/>
</dbReference>
<dbReference type="PANTHER" id="PTHR22916">
    <property type="entry name" value="GLYCOSYLTRANSFERASE"/>
    <property type="match status" value="1"/>
</dbReference>
<comment type="caution">
    <text evidence="2">The sequence shown here is derived from an EMBL/GenBank/DDBJ whole genome shotgun (WGS) entry which is preliminary data.</text>
</comment>
<dbReference type="AlphaFoldDB" id="A0AA35RZ64"/>
<organism evidence="2 3">
    <name type="scientific">Geodia barretti</name>
    <name type="common">Barrett's horny sponge</name>
    <dbReference type="NCBI Taxonomy" id="519541"/>
    <lineage>
        <taxon>Eukaryota</taxon>
        <taxon>Metazoa</taxon>
        <taxon>Porifera</taxon>
        <taxon>Demospongiae</taxon>
        <taxon>Heteroscleromorpha</taxon>
        <taxon>Tetractinellida</taxon>
        <taxon>Astrophorina</taxon>
        <taxon>Geodiidae</taxon>
        <taxon>Geodia</taxon>
    </lineage>
</organism>
<protein>
    <submittedName>
        <fullName evidence="2">UDP-GlcNAc:betaGal beta-1,3-N-acetylglucosaminyltransferase-like protein 1</fullName>
    </submittedName>
</protein>
<dbReference type="Proteomes" id="UP001174909">
    <property type="component" value="Unassembled WGS sequence"/>
</dbReference>
<evidence type="ECO:0000313" key="2">
    <source>
        <dbReference type="EMBL" id="CAI8018921.1"/>
    </source>
</evidence>
<accession>A0AA35RZ64</accession>
<reference evidence="2" key="1">
    <citation type="submission" date="2023-03" db="EMBL/GenBank/DDBJ databases">
        <authorList>
            <person name="Steffen K."/>
            <person name="Cardenas P."/>
        </authorList>
    </citation>
    <scope>NUCLEOTIDE SEQUENCE</scope>
</reference>
<dbReference type="Gene3D" id="3.90.550.10">
    <property type="entry name" value="Spore Coat Polysaccharide Biosynthesis Protein SpsA, Chain A"/>
    <property type="match status" value="1"/>
</dbReference>
<dbReference type="GO" id="GO:0016758">
    <property type="term" value="F:hexosyltransferase activity"/>
    <property type="evidence" value="ECO:0007669"/>
    <property type="project" value="UniProtKB-ARBA"/>
</dbReference>
<dbReference type="PANTHER" id="PTHR22916:SF3">
    <property type="entry name" value="UDP-GLCNAC:BETAGAL BETA-1,3-N-ACETYLGLUCOSAMINYLTRANSFERASE-LIKE PROTEIN 1"/>
    <property type="match status" value="1"/>
</dbReference>
<feature type="domain" description="Glycosyltransferase 2-like" evidence="1">
    <location>
        <begin position="12"/>
        <end position="105"/>
    </location>
</feature>
<sequence>MAASEKVKVNVSVIMTVYNGAEWLGEALYSILSQSFPGKMELSLFDDASTDDSTKVLDDLRAKFAERDIKIVTGSTDQAEPKGVGYGSNRAIRQSSGDFICVLDAVSFFHSSSPPMNSLRFFPQGRCDEK</sequence>
<name>A0AA35RZ64_GEOBA</name>
<keyword evidence="3" id="KW-1185">Reference proteome</keyword>
<evidence type="ECO:0000259" key="1">
    <source>
        <dbReference type="Pfam" id="PF00535"/>
    </source>
</evidence>
<evidence type="ECO:0000313" key="3">
    <source>
        <dbReference type="Proteomes" id="UP001174909"/>
    </source>
</evidence>
<dbReference type="EMBL" id="CASHTH010001713">
    <property type="protein sequence ID" value="CAI8018921.1"/>
    <property type="molecule type" value="Genomic_DNA"/>
</dbReference>
<dbReference type="InterPro" id="IPR001173">
    <property type="entry name" value="Glyco_trans_2-like"/>
</dbReference>
<proteinExistence type="predicted"/>
<dbReference type="Pfam" id="PF00535">
    <property type="entry name" value="Glycos_transf_2"/>
    <property type="match status" value="1"/>
</dbReference>